<keyword evidence="4 6" id="KW-1133">Transmembrane helix</keyword>
<dbReference type="InterPro" id="IPR001851">
    <property type="entry name" value="ABC_transp_permease"/>
</dbReference>
<dbReference type="EMBL" id="CP000673">
    <property type="protein sequence ID" value="EDK32674.1"/>
    <property type="molecule type" value="Genomic_DNA"/>
</dbReference>
<feature type="transmembrane region" description="Helical" evidence="6">
    <location>
        <begin position="86"/>
        <end position="104"/>
    </location>
</feature>
<protein>
    <submittedName>
        <fullName evidence="7">Predicted ABC transporter, permease component</fullName>
    </submittedName>
</protein>
<dbReference type="STRING" id="431943.CKL_0620"/>
<feature type="transmembrane region" description="Helical" evidence="6">
    <location>
        <begin position="173"/>
        <end position="193"/>
    </location>
</feature>
<organism evidence="7 8">
    <name type="scientific">Clostridium kluyveri (strain ATCC 8527 / DSM 555 / NBRC 12016 / NCIMB 10680 / K1)</name>
    <dbReference type="NCBI Taxonomy" id="431943"/>
    <lineage>
        <taxon>Bacteria</taxon>
        <taxon>Bacillati</taxon>
        <taxon>Bacillota</taxon>
        <taxon>Clostridia</taxon>
        <taxon>Eubacteriales</taxon>
        <taxon>Clostridiaceae</taxon>
        <taxon>Clostridium</taxon>
    </lineage>
</organism>
<evidence type="ECO:0000256" key="6">
    <source>
        <dbReference type="SAM" id="Phobius"/>
    </source>
</evidence>
<keyword evidence="3 6" id="KW-0812">Transmembrane</keyword>
<feature type="transmembrane region" description="Helical" evidence="6">
    <location>
        <begin position="199"/>
        <end position="220"/>
    </location>
</feature>
<dbReference type="Proteomes" id="UP000002411">
    <property type="component" value="Chromosome"/>
</dbReference>
<evidence type="ECO:0000313" key="8">
    <source>
        <dbReference type="Proteomes" id="UP000002411"/>
    </source>
</evidence>
<name>A5N5U3_CLOK5</name>
<evidence type="ECO:0000256" key="2">
    <source>
        <dbReference type="ARBA" id="ARBA00022475"/>
    </source>
</evidence>
<comment type="subcellular location">
    <subcellularLocation>
        <location evidence="1">Cell membrane</location>
        <topology evidence="1">Multi-pass membrane protein</topology>
    </subcellularLocation>
</comment>
<keyword evidence="2" id="KW-1003">Cell membrane</keyword>
<evidence type="ECO:0000256" key="1">
    <source>
        <dbReference type="ARBA" id="ARBA00004651"/>
    </source>
</evidence>
<dbReference type="RefSeq" id="WP_011989189.1">
    <property type="nucleotide sequence ID" value="NC_009706.1"/>
</dbReference>
<dbReference type="GO" id="GO:0022857">
    <property type="term" value="F:transmembrane transporter activity"/>
    <property type="evidence" value="ECO:0007669"/>
    <property type="project" value="InterPro"/>
</dbReference>
<dbReference type="HOGENOM" id="CLU_067296_0_0_9"/>
<dbReference type="PANTHER" id="PTHR32196:SF69">
    <property type="entry name" value="BRANCHED-CHAIN AMINO ACID TRANSPORT SYSTEM, PERMEASE PROTEIN"/>
    <property type="match status" value="1"/>
</dbReference>
<dbReference type="KEGG" id="ckl:CKL_0620"/>
<reference evidence="7 8" key="1">
    <citation type="journal article" date="2008" name="Proc. Natl. Acad. Sci. U.S.A.">
        <title>The genome of Clostridium kluyveri, a strict anaerobe with unique metabolic features.</title>
        <authorList>
            <person name="Seedorf H."/>
            <person name="Fricke W.F."/>
            <person name="Veith B."/>
            <person name="Brueggemann H."/>
            <person name="Liesegang H."/>
            <person name="Strittmatter A."/>
            <person name="Miethke M."/>
            <person name="Buckel W."/>
            <person name="Hinderberger J."/>
            <person name="Li F."/>
            <person name="Hagemeier C."/>
            <person name="Thauer R.K."/>
            <person name="Gottschalk G."/>
        </authorList>
    </citation>
    <scope>NUCLEOTIDE SEQUENCE [LARGE SCALE GENOMIC DNA]</scope>
    <source>
        <strain evidence="8">ATCC 8527 / DSM 555 / NCIMB 10680</strain>
    </source>
</reference>
<keyword evidence="8" id="KW-1185">Reference proteome</keyword>
<gene>
    <name evidence="7" type="ordered locus">CKL_0620</name>
</gene>
<evidence type="ECO:0000313" key="7">
    <source>
        <dbReference type="EMBL" id="EDK32674.1"/>
    </source>
</evidence>
<accession>A5N5U3</accession>
<feature type="transmembrane region" description="Helical" evidence="6">
    <location>
        <begin position="61"/>
        <end position="79"/>
    </location>
</feature>
<dbReference type="PANTHER" id="PTHR32196">
    <property type="entry name" value="ABC TRANSPORTER PERMEASE PROTEIN YPHD-RELATED-RELATED"/>
    <property type="match status" value="1"/>
</dbReference>
<proteinExistence type="predicted"/>
<dbReference type="CDD" id="cd06574">
    <property type="entry name" value="TM_PBP1_branched-chain-AA_like"/>
    <property type="match status" value="1"/>
</dbReference>
<dbReference type="Pfam" id="PF02653">
    <property type="entry name" value="BPD_transp_2"/>
    <property type="match status" value="1"/>
</dbReference>
<evidence type="ECO:0000256" key="4">
    <source>
        <dbReference type="ARBA" id="ARBA00022989"/>
    </source>
</evidence>
<keyword evidence="5 6" id="KW-0472">Membrane</keyword>
<evidence type="ECO:0000256" key="3">
    <source>
        <dbReference type="ARBA" id="ARBA00022692"/>
    </source>
</evidence>
<feature type="transmembrane region" description="Helical" evidence="6">
    <location>
        <begin position="6"/>
        <end position="25"/>
    </location>
</feature>
<dbReference type="eggNOG" id="COG4120">
    <property type="taxonomic scope" value="Bacteria"/>
</dbReference>
<sequence>MDILISVLQQGLIFSIAAFGVYITFRILDFPDLSVDGTFPLGAAVTAICIVKGMNPFAASILSFGAGCVGGIFTGILHVKLKISNLLSGILVMIGLYSINLRIMTKSNVALFGQKTIFSNNINLLLMLFIIMVIVKVLLDLFLKTKMGFALKAVGDNEQLVTSLSLNKDNIKLIGLAISNGLVALSGSMMAQYQGFSDVGMGTGTVVMGLAAVILGESVFGRIKLLKSTTTALLGSILYKGAIALALLCNLQSNDLKLVTALIVILALSLNGKKLSFKTKKHNLGGESYVKDTKTA</sequence>
<dbReference type="GO" id="GO:0005886">
    <property type="term" value="C:plasma membrane"/>
    <property type="evidence" value="ECO:0007669"/>
    <property type="project" value="UniProtKB-SubCell"/>
</dbReference>
<evidence type="ECO:0000256" key="5">
    <source>
        <dbReference type="ARBA" id="ARBA00023136"/>
    </source>
</evidence>
<feature type="transmembrane region" description="Helical" evidence="6">
    <location>
        <begin position="124"/>
        <end position="143"/>
    </location>
</feature>
<dbReference type="AlphaFoldDB" id="A5N5U3"/>